<evidence type="ECO:0000259" key="2">
    <source>
        <dbReference type="Pfam" id="PF22322"/>
    </source>
</evidence>
<gene>
    <name evidence="3" type="ORF">ADL29_05540</name>
</gene>
<feature type="region of interest" description="Disordered" evidence="1">
    <location>
        <begin position="1"/>
        <end position="25"/>
    </location>
</feature>
<protein>
    <recommendedName>
        <fullName evidence="2">DUF6973 domain-containing protein</fullName>
    </recommendedName>
</protein>
<keyword evidence="4" id="KW-1185">Reference proteome</keyword>
<dbReference type="Proteomes" id="UP000037982">
    <property type="component" value="Unassembled WGS sequence"/>
</dbReference>
<dbReference type="EMBL" id="LGKG01000013">
    <property type="protein sequence ID" value="KPC66441.1"/>
    <property type="molecule type" value="Genomic_DNA"/>
</dbReference>
<evidence type="ECO:0000313" key="4">
    <source>
        <dbReference type="Proteomes" id="UP000037982"/>
    </source>
</evidence>
<comment type="caution">
    <text evidence="3">The sequence shown here is derived from an EMBL/GenBank/DDBJ whole genome shotgun (WGS) entry which is preliminary data.</text>
</comment>
<dbReference type="InterPro" id="IPR054246">
    <property type="entry name" value="DUF6973"/>
</dbReference>
<dbReference type="Pfam" id="PF22322">
    <property type="entry name" value="DUF6973"/>
    <property type="match status" value="1"/>
</dbReference>
<proteinExistence type="predicted"/>
<dbReference type="PATRIC" id="fig|66876.3.peg.1221"/>
<name>A0A0N0H3Q0_9ACTN</name>
<accession>A0A0N0H3Q0</accession>
<evidence type="ECO:0000256" key="1">
    <source>
        <dbReference type="SAM" id="MobiDB-lite"/>
    </source>
</evidence>
<organism evidence="3 4">
    <name type="scientific">Streptomyces chattanoogensis</name>
    <dbReference type="NCBI Taxonomy" id="66876"/>
    <lineage>
        <taxon>Bacteria</taxon>
        <taxon>Bacillati</taxon>
        <taxon>Actinomycetota</taxon>
        <taxon>Actinomycetes</taxon>
        <taxon>Kitasatosporales</taxon>
        <taxon>Streptomycetaceae</taxon>
        <taxon>Streptomyces</taxon>
    </lineage>
</organism>
<sequence>MCNKASDHAKKALAEAQRRYSGSLHNGRGDAFRHAYWNARMTKDMGAGTAKGFADRHEQTPGQPAIEKKMDLFNNDKGRSLDPKPSSYADASERCSYKARHGQLRIIRNGRLVRS</sequence>
<feature type="region of interest" description="Disordered" evidence="1">
    <location>
        <begin position="74"/>
        <end position="94"/>
    </location>
</feature>
<evidence type="ECO:0000313" key="3">
    <source>
        <dbReference type="EMBL" id="KPC66441.1"/>
    </source>
</evidence>
<dbReference type="AlphaFoldDB" id="A0A0N0H3Q0"/>
<feature type="domain" description="DUF6973" evidence="2">
    <location>
        <begin position="3"/>
        <end position="83"/>
    </location>
</feature>
<reference evidence="4" key="1">
    <citation type="submission" date="2015-07" db="EMBL/GenBank/DDBJ databases">
        <authorList>
            <person name="Ju K.-S."/>
            <person name="Doroghazi J.R."/>
            <person name="Metcalf W.W."/>
        </authorList>
    </citation>
    <scope>NUCLEOTIDE SEQUENCE [LARGE SCALE GENOMIC DNA]</scope>
    <source>
        <strain evidence="4">NRRL ISP-5002</strain>
    </source>
</reference>
<feature type="compositionally biased region" description="Basic and acidic residues" evidence="1">
    <location>
        <begin position="1"/>
        <end position="18"/>
    </location>
</feature>